<reference evidence="1" key="1">
    <citation type="submission" date="2023-06" db="EMBL/GenBank/DDBJ databases">
        <title>WGS-Sequencing of Streptomyces ficellus isolate 21 collected from sand in Gara Djebilet Iron Mine in Algeria.</title>
        <authorList>
            <person name="Zegers G.P."/>
            <person name="Gomez A."/>
            <person name="Gueddou A."/>
            <person name="Zahara A.F."/>
            <person name="Worth M."/>
            <person name="Sevigny J.L."/>
            <person name="Tisa L."/>
        </authorList>
    </citation>
    <scope>NUCLEOTIDE SEQUENCE</scope>
    <source>
        <strain evidence="1">AS11</strain>
    </source>
</reference>
<name>A0ABT7YZH9_9ACTN</name>
<protein>
    <submittedName>
        <fullName evidence="1">Uncharacterized protein</fullName>
    </submittedName>
</protein>
<sequence>MQSGRHDAVFAGPAVRALYADWETSAQLRMEAAEAAKCPGAPPRPGSLIC</sequence>
<evidence type="ECO:0000313" key="1">
    <source>
        <dbReference type="EMBL" id="MDN3292615.1"/>
    </source>
</evidence>
<dbReference type="RefSeq" id="WP_290109400.1">
    <property type="nucleotide sequence ID" value="NZ_JAUEPL010000001.1"/>
</dbReference>
<dbReference type="EMBL" id="JAUEPL010000001">
    <property type="protein sequence ID" value="MDN3292615.1"/>
    <property type="molecule type" value="Genomic_DNA"/>
</dbReference>
<keyword evidence="2" id="KW-1185">Reference proteome</keyword>
<comment type="caution">
    <text evidence="1">The sequence shown here is derived from an EMBL/GenBank/DDBJ whole genome shotgun (WGS) entry which is preliminary data.</text>
</comment>
<accession>A0ABT7YZH9</accession>
<dbReference type="Proteomes" id="UP001174050">
    <property type="component" value="Unassembled WGS sequence"/>
</dbReference>
<organism evidence="1 2">
    <name type="scientific">Streptomyces ficellus</name>
    <dbReference type="NCBI Taxonomy" id="1977088"/>
    <lineage>
        <taxon>Bacteria</taxon>
        <taxon>Bacillati</taxon>
        <taxon>Actinomycetota</taxon>
        <taxon>Actinomycetes</taxon>
        <taxon>Kitasatosporales</taxon>
        <taxon>Streptomycetaceae</taxon>
        <taxon>Streptomyces</taxon>
    </lineage>
</organism>
<evidence type="ECO:0000313" key="2">
    <source>
        <dbReference type="Proteomes" id="UP001174050"/>
    </source>
</evidence>
<proteinExistence type="predicted"/>
<gene>
    <name evidence="1" type="ORF">QWM81_00860</name>
</gene>